<sequence length="307" mass="34429">MNWSERKATRAAHKLPKDWEGICEKSFLRMATDIRNRGIPAELIVNTDQSQGVYAQGCNLTWAATGSKQVPIIGAEEKRAMTVVVSVSASGVLLPFQAVYGGKTDASCPERSANNHDKATKAGVQFTHSGNKTYWSTHKTMHDLVNNIIAPYFEHQKTALKLPPSQKAIWQIDVWSVHRSAEFRAWMKTNHPNIILHYVPAGCTGVFQPCDVGIQRIMKHSFKRSCHRDIVAEVLAQIDRGEADITVSKAVGILRDRTVTWLWEAYETLNKPEIVLKVSFKSKTDVCNTYRDTGLRDVSDPRIQSLV</sequence>
<dbReference type="AlphaFoldDB" id="A0A166PJZ9"/>
<dbReference type="EMBL" id="KV417516">
    <property type="protein sequence ID" value="KZP26173.1"/>
    <property type="molecule type" value="Genomic_DNA"/>
</dbReference>
<organism evidence="2 3">
    <name type="scientific">Athelia psychrophila</name>
    <dbReference type="NCBI Taxonomy" id="1759441"/>
    <lineage>
        <taxon>Eukaryota</taxon>
        <taxon>Fungi</taxon>
        <taxon>Dikarya</taxon>
        <taxon>Basidiomycota</taxon>
        <taxon>Agaricomycotina</taxon>
        <taxon>Agaricomycetes</taxon>
        <taxon>Agaricomycetidae</taxon>
        <taxon>Atheliales</taxon>
        <taxon>Atheliaceae</taxon>
        <taxon>Athelia</taxon>
    </lineage>
</organism>
<dbReference type="InterPro" id="IPR004875">
    <property type="entry name" value="DDE_SF_endonuclease_dom"/>
</dbReference>
<protein>
    <recommendedName>
        <fullName evidence="1">DDE-1 domain-containing protein</fullName>
    </recommendedName>
</protein>
<accession>A0A166PJZ9</accession>
<dbReference type="GO" id="GO:0003676">
    <property type="term" value="F:nucleic acid binding"/>
    <property type="evidence" value="ECO:0007669"/>
    <property type="project" value="InterPro"/>
</dbReference>
<proteinExistence type="predicted"/>
<keyword evidence="3" id="KW-1185">Reference proteome</keyword>
<dbReference type="OrthoDB" id="3341102at2759"/>
<evidence type="ECO:0000313" key="3">
    <source>
        <dbReference type="Proteomes" id="UP000076532"/>
    </source>
</evidence>
<name>A0A166PJZ9_9AGAM</name>
<feature type="domain" description="DDE-1" evidence="1">
    <location>
        <begin position="87"/>
        <end position="251"/>
    </location>
</feature>
<reference evidence="2 3" key="1">
    <citation type="journal article" date="2016" name="Mol. Biol. Evol.">
        <title>Comparative Genomics of Early-Diverging Mushroom-Forming Fungi Provides Insights into the Origins of Lignocellulose Decay Capabilities.</title>
        <authorList>
            <person name="Nagy L.G."/>
            <person name="Riley R."/>
            <person name="Tritt A."/>
            <person name="Adam C."/>
            <person name="Daum C."/>
            <person name="Floudas D."/>
            <person name="Sun H."/>
            <person name="Yadav J.S."/>
            <person name="Pangilinan J."/>
            <person name="Larsson K.H."/>
            <person name="Matsuura K."/>
            <person name="Barry K."/>
            <person name="Labutti K."/>
            <person name="Kuo R."/>
            <person name="Ohm R.A."/>
            <person name="Bhattacharya S.S."/>
            <person name="Shirouzu T."/>
            <person name="Yoshinaga Y."/>
            <person name="Martin F.M."/>
            <person name="Grigoriev I.V."/>
            <person name="Hibbett D.S."/>
        </authorList>
    </citation>
    <scope>NUCLEOTIDE SEQUENCE [LARGE SCALE GENOMIC DNA]</scope>
    <source>
        <strain evidence="2 3">CBS 109695</strain>
    </source>
</reference>
<dbReference type="Pfam" id="PF03184">
    <property type="entry name" value="DDE_1"/>
    <property type="match status" value="1"/>
</dbReference>
<gene>
    <name evidence="2" type="ORF">FIBSPDRAFT_732916</name>
</gene>
<evidence type="ECO:0000259" key="1">
    <source>
        <dbReference type="Pfam" id="PF03184"/>
    </source>
</evidence>
<evidence type="ECO:0000313" key="2">
    <source>
        <dbReference type="EMBL" id="KZP26173.1"/>
    </source>
</evidence>
<dbReference type="Proteomes" id="UP000076532">
    <property type="component" value="Unassembled WGS sequence"/>
</dbReference>